<dbReference type="PANTHER" id="PTHR43883">
    <property type="entry name" value="SLR0207 PROTEIN"/>
    <property type="match status" value="1"/>
</dbReference>
<gene>
    <name evidence="3" type="ORF">PP2015_3272</name>
</gene>
<evidence type="ECO:0000313" key="3">
    <source>
        <dbReference type="EMBL" id="ALO43749.1"/>
    </source>
</evidence>
<dbReference type="PANTHER" id="PTHR43883:SF1">
    <property type="entry name" value="GLUCONOKINASE"/>
    <property type="match status" value="1"/>
</dbReference>
<reference evidence="3 4" key="1">
    <citation type="submission" date="2015-11" db="EMBL/GenBank/DDBJ databases">
        <authorList>
            <person name="Zhang Y."/>
            <person name="Guo Z."/>
        </authorList>
    </citation>
    <scope>NUCLEOTIDE SEQUENCE [LARGE SCALE GENOMIC DNA]</scope>
    <source>
        <strain evidence="3 4">KCTC 12086</strain>
    </source>
</reference>
<sequence>MKFKYPRTPHLPWSPGASSDDIHHKHSDHFVGKQVIITEKMDGENTTLYRNAIHARSLDSRYHSSRAWVKALQARIGYQIPENWRICGENLFAQHSIAYQALESYFLAFSIWNAQNICLAWDETIEICNQLGLSTPALLYQGIWCEKSIRTLVINTQQQEGYVVRIADRFHFDDFSTRVAKWVRTNHVMTNQHWMHSEVVPNQLASQSGKKEEPNG</sequence>
<organism evidence="3 4">
    <name type="scientific">Pseudoalteromonas phenolica</name>
    <dbReference type="NCBI Taxonomy" id="161398"/>
    <lineage>
        <taxon>Bacteria</taxon>
        <taxon>Pseudomonadati</taxon>
        <taxon>Pseudomonadota</taxon>
        <taxon>Gammaproteobacteria</taxon>
        <taxon>Alteromonadales</taxon>
        <taxon>Pseudoalteromonadaceae</taxon>
        <taxon>Pseudoalteromonas</taxon>
    </lineage>
</organism>
<dbReference type="Proteomes" id="UP000061457">
    <property type="component" value="Chromosome I"/>
</dbReference>
<feature type="domain" description="RNA ligase" evidence="2">
    <location>
        <begin position="34"/>
        <end position="183"/>
    </location>
</feature>
<dbReference type="EMBL" id="CP013187">
    <property type="protein sequence ID" value="ALO43749.1"/>
    <property type="molecule type" value="Genomic_DNA"/>
</dbReference>
<dbReference type="PATRIC" id="fig|161398.10.peg.3335"/>
<dbReference type="RefSeq" id="WP_058031392.1">
    <property type="nucleotide sequence ID" value="NZ_CP013187.1"/>
</dbReference>
<evidence type="ECO:0000259" key="2">
    <source>
        <dbReference type="Pfam" id="PF09414"/>
    </source>
</evidence>
<dbReference type="Gene3D" id="3.30.470.30">
    <property type="entry name" value="DNA ligase/mRNA capping enzyme"/>
    <property type="match status" value="1"/>
</dbReference>
<dbReference type="AlphaFoldDB" id="A0A0S2K6K9"/>
<dbReference type="STRING" id="161398.PP2015_3272"/>
<feature type="region of interest" description="Disordered" evidence="1">
    <location>
        <begin position="1"/>
        <end position="20"/>
    </location>
</feature>
<keyword evidence="4" id="KW-1185">Reference proteome</keyword>
<dbReference type="SUPFAM" id="SSF56091">
    <property type="entry name" value="DNA ligase/mRNA capping enzyme, catalytic domain"/>
    <property type="match status" value="1"/>
</dbReference>
<evidence type="ECO:0000256" key="1">
    <source>
        <dbReference type="SAM" id="MobiDB-lite"/>
    </source>
</evidence>
<dbReference type="KEGG" id="pphe:PP2015_3272"/>
<proteinExistence type="predicted"/>
<dbReference type="InterPro" id="IPR052732">
    <property type="entry name" value="Cell-binding_unc_protein"/>
</dbReference>
<dbReference type="OrthoDB" id="9813771at2"/>
<accession>A0A0S2K6K9</accession>
<dbReference type="InterPro" id="IPR021122">
    <property type="entry name" value="RNA_ligase_dom_REL/Rnl2"/>
</dbReference>
<dbReference type="Pfam" id="PF09414">
    <property type="entry name" value="RNA_ligase"/>
    <property type="match status" value="1"/>
</dbReference>
<name>A0A0S2K6K9_9GAMM</name>
<protein>
    <submittedName>
        <fullName evidence="3">ATP/GTP-binding protein</fullName>
    </submittedName>
</protein>
<evidence type="ECO:0000313" key="4">
    <source>
        <dbReference type="Proteomes" id="UP000061457"/>
    </source>
</evidence>